<organism evidence="1 2">
    <name type="scientific">Mycena citricolor</name>
    <dbReference type="NCBI Taxonomy" id="2018698"/>
    <lineage>
        <taxon>Eukaryota</taxon>
        <taxon>Fungi</taxon>
        <taxon>Dikarya</taxon>
        <taxon>Basidiomycota</taxon>
        <taxon>Agaricomycotina</taxon>
        <taxon>Agaricomycetes</taxon>
        <taxon>Agaricomycetidae</taxon>
        <taxon>Agaricales</taxon>
        <taxon>Marasmiineae</taxon>
        <taxon>Mycenaceae</taxon>
        <taxon>Mycena</taxon>
    </lineage>
</organism>
<dbReference type="AlphaFoldDB" id="A0AAD2HGT0"/>
<gene>
    <name evidence="1" type="ORF">MYCIT1_LOCUS22037</name>
</gene>
<protein>
    <submittedName>
        <fullName evidence="1">Uncharacterized protein</fullName>
    </submittedName>
</protein>
<keyword evidence="2" id="KW-1185">Reference proteome</keyword>
<reference evidence="1" key="1">
    <citation type="submission" date="2023-11" db="EMBL/GenBank/DDBJ databases">
        <authorList>
            <person name="De Vega J J."/>
            <person name="De Vega J J."/>
        </authorList>
    </citation>
    <scope>NUCLEOTIDE SEQUENCE</scope>
</reference>
<dbReference type="EMBL" id="CAVNYO010000403">
    <property type="protein sequence ID" value="CAK5274741.1"/>
    <property type="molecule type" value="Genomic_DNA"/>
</dbReference>
<evidence type="ECO:0000313" key="1">
    <source>
        <dbReference type="EMBL" id="CAK5274741.1"/>
    </source>
</evidence>
<comment type="caution">
    <text evidence="1">The sequence shown here is derived from an EMBL/GenBank/DDBJ whole genome shotgun (WGS) entry which is preliminary data.</text>
</comment>
<proteinExistence type="predicted"/>
<sequence length="140" mass="15392">MAVTSAVYLGCLRATAKDKITRMYRKGHVAPALLKTIKSAQAARLCSSPTNRALAGADFLPSRRPPPPPPSWLVSTPLRSKFGGRIVYGILRCEHVRDSVCEGRAVAEVTWARVWYSSGTTYSSFSTCEVHPPETPRPYQ</sequence>
<name>A0AAD2HGT0_9AGAR</name>
<evidence type="ECO:0000313" key="2">
    <source>
        <dbReference type="Proteomes" id="UP001295794"/>
    </source>
</evidence>
<accession>A0AAD2HGT0</accession>
<dbReference type="Proteomes" id="UP001295794">
    <property type="component" value="Unassembled WGS sequence"/>
</dbReference>